<dbReference type="Proteomes" id="UP000674416">
    <property type="component" value="Unassembled WGS sequence"/>
</dbReference>
<accession>A0ABS4CZ64</accession>
<keyword evidence="8" id="KW-1185">Reference proteome</keyword>
<dbReference type="Pfam" id="PF09680">
    <property type="entry name" value="YjcZ_2"/>
    <property type="match status" value="1"/>
</dbReference>
<evidence type="ECO:0000256" key="1">
    <source>
        <dbReference type="ARBA" id="ARBA00004167"/>
    </source>
</evidence>
<reference evidence="7 8" key="1">
    <citation type="submission" date="2021-01" db="EMBL/GenBank/DDBJ databases">
        <title>Genomic Encyclopedia of Type Strains, Phase IV (KMG-IV): sequencing the most valuable type-strain genomes for metagenomic binning, comparative biology and taxonomic classification.</title>
        <authorList>
            <person name="Goeker M."/>
        </authorList>
    </citation>
    <scope>NUCLEOTIDE SEQUENCE [LARGE SCALE GENOMIC DNA]</scope>
    <source>
        <strain evidence="7 8">DSM 103394</strain>
    </source>
</reference>
<sequence>MGYNSGGSNFAIILVLFILLVIVGVAFLN</sequence>
<proteinExistence type="inferred from homology"/>
<keyword evidence="4 6" id="KW-1133">Transmembrane helix</keyword>
<keyword evidence="5 6" id="KW-0472">Membrane</keyword>
<evidence type="ECO:0000313" key="8">
    <source>
        <dbReference type="Proteomes" id="UP000674416"/>
    </source>
</evidence>
<evidence type="ECO:0000256" key="5">
    <source>
        <dbReference type="ARBA" id="ARBA00023136"/>
    </source>
</evidence>
<comment type="similarity">
    <text evidence="2">Belongs to the SscA family.</text>
</comment>
<comment type="subcellular location">
    <subcellularLocation>
        <location evidence="1">Membrane</location>
        <topology evidence="1">Single-pass membrane protein</topology>
    </subcellularLocation>
</comment>
<protein>
    <submittedName>
        <fullName evidence="7">Uncharacterized protein (TIGR01732 family)</fullName>
    </submittedName>
</protein>
<organism evidence="7 8">
    <name type="scientific">Bacillus capparidis</name>
    <dbReference type="NCBI Taxonomy" id="1840411"/>
    <lineage>
        <taxon>Bacteria</taxon>
        <taxon>Bacillati</taxon>
        <taxon>Bacillota</taxon>
        <taxon>Bacilli</taxon>
        <taxon>Bacillales</taxon>
        <taxon>Bacillaceae</taxon>
        <taxon>Bacillus</taxon>
    </lineage>
</organism>
<comment type="caution">
    <text evidence="7">The sequence shown here is derived from an EMBL/GenBank/DDBJ whole genome shotgun (WGS) entry which is preliminary data.</text>
</comment>
<evidence type="ECO:0000256" key="3">
    <source>
        <dbReference type="ARBA" id="ARBA00022692"/>
    </source>
</evidence>
<dbReference type="RefSeq" id="WP_082364257.1">
    <property type="nucleotide sequence ID" value="NZ_JAFDST010000003.1"/>
</dbReference>
<evidence type="ECO:0000256" key="6">
    <source>
        <dbReference type="SAM" id="Phobius"/>
    </source>
</evidence>
<dbReference type="InterPro" id="IPR010070">
    <property type="entry name" value="YjcZ-like"/>
</dbReference>
<evidence type="ECO:0000313" key="7">
    <source>
        <dbReference type="EMBL" id="MBP1082638.1"/>
    </source>
</evidence>
<keyword evidence="3 6" id="KW-0812">Transmembrane</keyword>
<name>A0ABS4CZ64_9BACI</name>
<evidence type="ECO:0000256" key="4">
    <source>
        <dbReference type="ARBA" id="ARBA00022989"/>
    </source>
</evidence>
<dbReference type="NCBIfam" id="TIGR01732">
    <property type="entry name" value="tiny_TM_bacill"/>
    <property type="match status" value="1"/>
</dbReference>
<evidence type="ECO:0000256" key="2">
    <source>
        <dbReference type="ARBA" id="ARBA00010221"/>
    </source>
</evidence>
<gene>
    <name evidence="7" type="ORF">JOC74_003141</name>
</gene>
<dbReference type="EMBL" id="JAFDST010000003">
    <property type="protein sequence ID" value="MBP1082638.1"/>
    <property type="molecule type" value="Genomic_DNA"/>
</dbReference>
<feature type="transmembrane region" description="Helical" evidence="6">
    <location>
        <begin position="6"/>
        <end position="28"/>
    </location>
</feature>